<reference evidence="7 8" key="1">
    <citation type="submission" date="2013-04" db="EMBL/GenBank/DDBJ databases">
        <title>Hyphomonas sp. T24B3 Genome Sequencing.</title>
        <authorList>
            <person name="Lai Q."/>
            <person name="Shao Z."/>
        </authorList>
    </citation>
    <scope>NUCLEOTIDE SEQUENCE [LARGE SCALE GENOMIC DNA]</scope>
    <source>
        <strain evidence="7 8">T24B3</strain>
    </source>
</reference>
<keyword evidence="8" id="KW-1185">Reference proteome</keyword>
<dbReference type="GO" id="GO:0016787">
    <property type="term" value="F:hydrolase activity"/>
    <property type="evidence" value="ECO:0007669"/>
    <property type="project" value="UniProtKB-KW"/>
</dbReference>
<evidence type="ECO:0000256" key="6">
    <source>
        <dbReference type="PIRNR" id="PIRNR018267"/>
    </source>
</evidence>
<dbReference type="InterPro" id="IPR011335">
    <property type="entry name" value="Restrct_endonuc-II-like"/>
</dbReference>
<dbReference type="SUPFAM" id="SSF52980">
    <property type="entry name" value="Restriction endonuclease-like"/>
    <property type="match status" value="1"/>
</dbReference>
<dbReference type="NCBIfam" id="TIGR00632">
    <property type="entry name" value="vsr"/>
    <property type="match status" value="1"/>
</dbReference>
<sequence>MADVVSPEVRSRMMSGIRGKDTKPEMIVRRGLHAMGFRYKLHDKKLPGKPDLVFPKYKAVIFVHGCFWHKHDCKYFKWPKTRTEFWRKKINRNVVRDQSAMSTLQAEGWRVSVVWECAFKRKDEAFDIIKVLADWLNSDLQKVEISGVGLWN</sequence>
<evidence type="ECO:0000256" key="3">
    <source>
        <dbReference type="ARBA" id="ARBA00022763"/>
    </source>
</evidence>
<gene>
    <name evidence="7" type="ORF">HY3_03500</name>
</gene>
<dbReference type="GO" id="GO:0004519">
    <property type="term" value="F:endonuclease activity"/>
    <property type="evidence" value="ECO:0007669"/>
    <property type="project" value="UniProtKB-KW"/>
</dbReference>
<evidence type="ECO:0000256" key="1">
    <source>
        <dbReference type="ARBA" id="ARBA00022722"/>
    </source>
</evidence>
<accession>A0A062U0N7</accession>
<evidence type="ECO:0000313" key="8">
    <source>
        <dbReference type="Proteomes" id="UP000249123"/>
    </source>
</evidence>
<keyword evidence="2 6" id="KW-0255">Endonuclease</keyword>
<dbReference type="EC" id="3.1.-.-" evidence="6"/>
<comment type="caution">
    <text evidence="7">The sequence shown here is derived from an EMBL/GenBank/DDBJ whole genome shotgun (WGS) entry which is preliminary data.</text>
</comment>
<name>A0A062U0N7_9PROT</name>
<evidence type="ECO:0000256" key="4">
    <source>
        <dbReference type="ARBA" id="ARBA00022801"/>
    </source>
</evidence>
<dbReference type="AlphaFoldDB" id="A0A062U0N7"/>
<evidence type="ECO:0000256" key="5">
    <source>
        <dbReference type="ARBA" id="ARBA00023204"/>
    </source>
</evidence>
<dbReference type="CDD" id="cd00221">
    <property type="entry name" value="Vsr"/>
    <property type="match status" value="1"/>
</dbReference>
<dbReference type="EMBL" id="AWFB01000045">
    <property type="protein sequence ID" value="RAN31621.1"/>
    <property type="molecule type" value="Genomic_DNA"/>
</dbReference>
<evidence type="ECO:0000313" key="7">
    <source>
        <dbReference type="EMBL" id="RAN31621.1"/>
    </source>
</evidence>
<dbReference type="OrthoDB" id="9801520at2"/>
<dbReference type="RefSeq" id="WP_034828207.1">
    <property type="nucleotide sequence ID" value="NZ_AWFA01000045.1"/>
</dbReference>
<dbReference type="eggNOG" id="COG3727">
    <property type="taxonomic scope" value="Bacteria"/>
</dbReference>
<keyword evidence="3 6" id="KW-0227">DNA damage</keyword>
<dbReference type="Pfam" id="PF03852">
    <property type="entry name" value="Vsr"/>
    <property type="match status" value="1"/>
</dbReference>
<keyword evidence="5 6" id="KW-0234">DNA repair</keyword>
<protein>
    <recommendedName>
        <fullName evidence="6">Very short patch repair endonuclease</fullName>
        <ecNumber evidence="6">3.1.-.-</ecNumber>
    </recommendedName>
</protein>
<keyword evidence="1 6" id="KW-0540">Nuclease</keyword>
<dbReference type="Gene3D" id="3.40.960.10">
    <property type="entry name" value="VSR Endonuclease"/>
    <property type="match status" value="1"/>
</dbReference>
<dbReference type="GO" id="GO:0006298">
    <property type="term" value="P:mismatch repair"/>
    <property type="evidence" value="ECO:0007669"/>
    <property type="project" value="UniProtKB-UniRule"/>
</dbReference>
<dbReference type="InterPro" id="IPR004603">
    <property type="entry name" value="DNA_mismatch_endonuc_vsr"/>
</dbReference>
<evidence type="ECO:0000256" key="2">
    <source>
        <dbReference type="ARBA" id="ARBA00022759"/>
    </source>
</evidence>
<proteinExistence type="inferred from homology"/>
<keyword evidence="4 6" id="KW-0378">Hydrolase</keyword>
<comment type="similarity">
    <text evidence="6">Belongs to the vsr family.</text>
</comment>
<dbReference type="Proteomes" id="UP000249123">
    <property type="component" value="Unassembled WGS sequence"/>
</dbReference>
<dbReference type="PIRSF" id="PIRSF018267">
    <property type="entry name" value="VSR_endonuc"/>
    <property type="match status" value="1"/>
</dbReference>
<organism evidence="7 8">
    <name type="scientific">Hyphomonas pacifica</name>
    <dbReference type="NCBI Taxonomy" id="1280941"/>
    <lineage>
        <taxon>Bacteria</taxon>
        <taxon>Pseudomonadati</taxon>
        <taxon>Pseudomonadota</taxon>
        <taxon>Alphaproteobacteria</taxon>
        <taxon>Hyphomonadales</taxon>
        <taxon>Hyphomonadaceae</taxon>
        <taxon>Hyphomonas</taxon>
    </lineage>
</organism>
<comment type="function">
    <text evidence="6">May nick specific sequences that contain T:G mispairs resulting from m5C-deamination.</text>
</comment>
<dbReference type="STRING" id="1280941.HY2_03805"/>